<name>A0AAD3H2B0_9STRA</name>
<dbReference type="PANTHER" id="PTHR46101">
    <property type="match status" value="1"/>
</dbReference>
<accession>A0AAD3H2B0</accession>
<dbReference type="InterPro" id="IPR015421">
    <property type="entry name" value="PyrdxlP-dep_Trfase_major"/>
</dbReference>
<dbReference type="InterPro" id="IPR002129">
    <property type="entry name" value="PyrdxlP-dep_de-COase"/>
</dbReference>
<organism evidence="8 9">
    <name type="scientific">Chaetoceros tenuissimus</name>
    <dbReference type="NCBI Taxonomy" id="426638"/>
    <lineage>
        <taxon>Eukaryota</taxon>
        <taxon>Sar</taxon>
        <taxon>Stramenopiles</taxon>
        <taxon>Ochrophyta</taxon>
        <taxon>Bacillariophyta</taxon>
        <taxon>Coscinodiscophyceae</taxon>
        <taxon>Chaetocerotophycidae</taxon>
        <taxon>Chaetocerotales</taxon>
        <taxon>Chaetocerotaceae</taxon>
        <taxon>Chaetoceros</taxon>
    </lineage>
</organism>
<evidence type="ECO:0000256" key="6">
    <source>
        <dbReference type="PIRSR" id="PIRSR602129-50"/>
    </source>
</evidence>
<dbReference type="Gene3D" id="3.40.50.1000">
    <property type="entry name" value="HAD superfamily/HAD-like"/>
    <property type="match status" value="1"/>
</dbReference>
<evidence type="ECO:0000256" key="3">
    <source>
        <dbReference type="ARBA" id="ARBA00022793"/>
    </source>
</evidence>
<evidence type="ECO:0000313" key="9">
    <source>
        <dbReference type="Proteomes" id="UP001054902"/>
    </source>
</evidence>
<gene>
    <name evidence="8" type="ORF">CTEN210_04176</name>
</gene>
<keyword evidence="5 7" id="KW-0456">Lyase</keyword>
<dbReference type="PANTHER" id="PTHR46101:SF2">
    <property type="entry name" value="SERINE DECARBOXYLASE"/>
    <property type="match status" value="1"/>
</dbReference>
<evidence type="ECO:0000313" key="8">
    <source>
        <dbReference type="EMBL" id="GFH47701.1"/>
    </source>
</evidence>
<reference evidence="8 9" key="1">
    <citation type="journal article" date="2021" name="Sci. Rep.">
        <title>The genome of the diatom Chaetoceros tenuissimus carries an ancient integrated fragment of an extant virus.</title>
        <authorList>
            <person name="Hongo Y."/>
            <person name="Kimura K."/>
            <person name="Takaki Y."/>
            <person name="Yoshida Y."/>
            <person name="Baba S."/>
            <person name="Kobayashi G."/>
            <person name="Nagasaki K."/>
            <person name="Hano T."/>
            <person name="Tomaru Y."/>
        </authorList>
    </citation>
    <scope>NUCLEOTIDE SEQUENCE [LARGE SCALE GENOMIC DNA]</scope>
    <source>
        <strain evidence="8 9">NIES-3715</strain>
    </source>
</reference>
<dbReference type="EMBL" id="BLLK01000023">
    <property type="protein sequence ID" value="GFH47701.1"/>
    <property type="molecule type" value="Genomic_DNA"/>
</dbReference>
<keyword evidence="4 6" id="KW-0663">Pyridoxal phosphate</keyword>
<dbReference type="GO" id="GO:0016831">
    <property type="term" value="F:carboxy-lyase activity"/>
    <property type="evidence" value="ECO:0007669"/>
    <property type="project" value="UniProtKB-KW"/>
</dbReference>
<dbReference type="AlphaFoldDB" id="A0AAD3H2B0"/>
<evidence type="ECO:0000256" key="4">
    <source>
        <dbReference type="ARBA" id="ARBA00022898"/>
    </source>
</evidence>
<dbReference type="InterPro" id="IPR051151">
    <property type="entry name" value="Group_II_Decarboxylase"/>
</dbReference>
<keyword evidence="3" id="KW-0210">Decarboxylase</keyword>
<dbReference type="SUPFAM" id="SSF53383">
    <property type="entry name" value="PLP-dependent transferases"/>
    <property type="match status" value="1"/>
</dbReference>
<evidence type="ECO:0008006" key="10">
    <source>
        <dbReference type="Google" id="ProtNLM"/>
    </source>
</evidence>
<evidence type="ECO:0000256" key="5">
    <source>
        <dbReference type="ARBA" id="ARBA00023239"/>
    </source>
</evidence>
<comment type="cofactor">
    <cofactor evidence="1 6 7">
        <name>pyridoxal 5'-phosphate</name>
        <dbReference type="ChEBI" id="CHEBI:597326"/>
    </cofactor>
</comment>
<sequence>MREVAVFIAPCLYDSNKSFVSGLQKNEISVTRFDVYADKKEGNPYLEAVKKHNKIVAESPEGGFSQFKGCSNHDAIEDYNFLCIAIEDSTRGVTRAHSSGMCVIGIGSNEIELNRLMSQGAHAVAKSISDVLQMFKIHNYYQVQYLPYAIYLRDIVNRKVGYPVSLLDTLRGRFMIVPPETDDDGIADIDQELDDLSISLDQSERKVELNNGANRIIPREVLGIEPGSLADVYINNVGWPQDKINNIHFNSRGLEMDCIRMFAKLYEISYDEMRGFLTSGGTEGNFCGLWWQRDYLKRKSGGRDPIILTSNLSHYSVSKACQQLCIEGRLISTLPDGSMNCEELERTLISISESEPERPILMQVNIGTTMTGAIDDLPAIHSLLVKHVSNRGGIFTVHMDAALTGAILPIIKPFGDNINYFRDFNVKTIAISGHKFFGSVCICGVLLACSEFLEECFNQQEVGVKYLTGLHDITPSGSRSGFNVLSFHNTLCGLYCHTDARRLKDVVAHCIRNTDYFVERMSELVGEEKMIHPLFSLQVCFPRPSEKMMQKYSLMPVTMPDRDDVEFAGVCILINVDKTRIDEFMVDYKKDEVAKTFLK</sequence>
<proteinExistence type="inferred from homology"/>
<comment type="similarity">
    <text evidence="2 7">Belongs to the group II decarboxylase family.</text>
</comment>
<protein>
    <recommendedName>
        <fullName evidence="10">Histidine decarboxylase</fullName>
    </recommendedName>
</protein>
<dbReference type="Proteomes" id="UP001054902">
    <property type="component" value="Unassembled WGS sequence"/>
</dbReference>
<dbReference type="GO" id="GO:0019752">
    <property type="term" value="P:carboxylic acid metabolic process"/>
    <property type="evidence" value="ECO:0007669"/>
    <property type="project" value="InterPro"/>
</dbReference>
<dbReference type="Pfam" id="PF00282">
    <property type="entry name" value="Pyridoxal_deC"/>
    <property type="match status" value="1"/>
</dbReference>
<dbReference type="Gene3D" id="3.40.640.10">
    <property type="entry name" value="Type I PLP-dependent aspartate aminotransferase-like (Major domain)"/>
    <property type="match status" value="1"/>
</dbReference>
<dbReference type="InterPro" id="IPR023214">
    <property type="entry name" value="HAD_sf"/>
</dbReference>
<keyword evidence="9" id="KW-1185">Reference proteome</keyword>
<evidence type="ECO:0000256" key="2">
    <source>
        <dbReference type="ARBA" id="ARBA00009533"/>
    </source>
</evidence>
<feature type="modified residue" description="N6-(pyridoxal phosphate)lysine" evidence="6">
    <location>
        <position position="435"/>
    </location>
</feature>
<comment type="caution">
    <text evidence="8">The sequence shown here is derived from an EMBL/GenBank/DDBJ whole genome shotgun (WGS) entry which is preliminary data.</text>
</comment>
<evidence type="ECO:0000256" key="7">
    <source>
        <dbReference type="RuleBase" id="RU000382"/>
    </source>
</evidence>
<dbReference type="InterPro" id="IPR015424">
    <property type="entry name" value="PyrdxlP-dep_Trfase"/>
</dbReference>
<evidence type="ECO:0000256" key="1">
    <source>
        <dbReference type="ARBA" id="ARBA00001933"/>
    </source>
</evidence>
<dbReference type="GO" id="GO:0030170">
    <property type="term" value="F:pyridoxal phosphate binding"/>
    <property type="evidence" value="ECO:0007669"/>
    <property type="project" value="InterPro"/>
</dbReference>